<comment type="caution">
    <text evidence="3">The sequence shown here is derived from an EMBL/GenBank/DDBJ whole genome shotgun (WGS) entry which is preliminary data.</text>
</comment>
<dbReference type="AlphaFoldDB" id="A0AAV5VSQ0"/>
<evidence type="ECO:0008006" key="5">
    <source>
        <dbReference type="Google" id="ProtNLM"/>
    </source>
</evidence>
<evidence type="ECO:0000313" key="4">
    <source>
        <dbReference type="Proteomes" id="UP001432322"/>
    </source>
</evidence>
<dbReference type="EMBL" id="BTSY01000004">
    <property type="protein sequence ID" value="GMT21404.1"/>
    <property type="molecule type" value="Genomic_DNA"/>
</dbReference>
<sequence>SDWVIVTADMIRDQLLGYLISLLGIISFERYVATRWWKWYERRGRGTLCVFFLAECIGSGPSWVNVVLCELDFYPHETNLVVFAVIVLCSGVLFLIAYTDNVRILRSLAAFTTRYTVSKLFQVRENLRALKFTFIFICFMTPIMTLCFVLLSVFFFAPPHWERARYICVALVDLCISM</sequence>
<dbReference type="InterPro" id="IPR052860">
    <property type="entry name" value="NRL-GPCR1"/>
</dbReference>
<feature type="transmembrane region" description="Helical" evidence="2">
    <location>
        <begin position="45"/>
        <end position="68"/>
    </location>
</feature>
<proteinExistence type="inferred from homology"/>
<keyword evidence="2" id="KW-1133">Transmembrane helix</keyword>
<feature type="transmembrane region" description="Helical" evidence="2">
    <location>
        <begin position="132"/>
        <end position="157"/>
    </location>
</feature>
<protein>
    <recommendedName>
        <fullName evidence="5">G protein-coupled receptor</fullName>
    </recommendedName>
</protein>
<feature type="transmembrane region" description="Helical" evidence="2">
    <location>
        <begin position="80"/>
        <end position="98"/>
    </location>
</feature>
<accession>A0AAV5VSQ0</accession>
<evidence type="ECO:0000256" key="1">
    <source>
        <dbReference type="ARBA" id="ARBA00006803"/>
    </source>
</evidence>
<gene>
    <name evidence="3" type="ORF">PFISCL1PPCAC_12701</name>
</gene>
<keyword evidence="2" id="KW-0812">Transmembrane</keyword>
<keyword evidence="2" id="KW-0472">Membrane</keyword>
<evidence type="ECO:0000313" key="3">
    <source>
        <dbReference type="EMBL" id="GMT21404.1"/>
    </source>
</evidence>
<dbReference type="PANTHER" id="PTHR47521:SF7">
    <property type="entry name" value="SERPENTINE RECEPTOR CLASS EPSILON-6"/>
    <property type="match status" value="1"/>
</dbReference>
<keyword evidence="4" id="KW-1185">Reference proteome</keyword>
<dbReference type="Pfam" id="PF03125">
    <property type="entry name" value="Sre"/>
    <property type="match status" value="1"/>
</dbReference>
<dbReference type="GO" id="GO:0007606">
    <property type="term" value="P:sensory perception of chemical stimulus"/>
    <property type="evidence" value="ECO:0007669"/>
    <property type="project" value="InterPro"/>
</dbReference>
<dbReference type="Proteomes" id="UP001432322">
    <property type="component" value="Unassembled WGS sequence"/>
</dbReference>
<reference evidence="3" key="1">
    <citation type="submission" date="2023-10" db="EMBL/GenBank/DDBJ databases">
        <title>Genome assembly of Pristionchus species.</title>
        <authorList>
            <person name="Yoshida K."/>
            <person name="Sommer R.J."/>
        </authorList>
    </citation>
    <scope>NUCLEOTIDE SEQUENCE</scope>
    <source>
        <strain evidence="3">RS5133</strain>
    </source>
</reference>
<dbReference type="GO" id="GO:0016020">
    <property type="term" value="C:membrane"/>
    <property type="evidence" value="ECO:0007669"/>
    <property type="project" value="InterPro"/>
</dbReference>
<evidence type="ECO:0000256" key="2">
    <source>
        <dbReference type="SAM" id="Phobius"/>
    </source>
</evidence>
<organism evidence="3 4">
    <name type="scientific">Pristionchus fissidentatus</name>
    <dbReference type="NCBI Taxonomy" id="1538716"/>
    <lineage>
        <taxon>Eukaryota</taxon>
        <taxon>Metazoa</taxon>
        <taxon>Ecdysozoa</taxon>
        <taxon>Nematoda</taxon>
        <taxon>Chromadorea</taxon>
        <taxon>Rhabditida</taxon>
        <taxon>Rhabditina</taxon>
        <taxon>Diplogasteromorpha</taxon>
        <taxon>Diplogasteroidea</taxon>
        <taxon>Neodiplogasteridae</taxon>
        <taxon>Pristionchus</taxon>
    </lineage>
</organism>
<comment type="similarity">
    <text evidence="1">Belongs to the nematode receptor-like protein sre family.</text>
</comment>
<name>A0AAV5VSQ0_9BILA</name>
<dbReference type="InterPro" id="IPR004151">
    <property type="entry name" value="7TM_GPCR_serpentine_rcpt_Sre"/>
</dbReference>
<feature type="non-terminal residue" evidence="3">
    <location>
        <position position="1"/>
    </location>
</feature>
<feature type="transmembrane region" description="Helical" evidence="2">
    <location>
        <begin position="15"/>
        <end position="33"/>
    </location>
</feature>
<dbReference type="PANTHER" id="PTHR47521">
    <property type="entry name" value="SERPENTINE RECEPTOR, CLASS E (EPSILON)-RELATED"/>
    <property type="match status" value="1"/>
</dbReference>